<dbReference type="Proteomes" id="UP000293583">
    <property type="component" value="Unassembled WGS sequence"/>
</dbReference>
<comment type="caution">
    <text evidence="1">The sequence shown here is derived from an EMBL/GenBank/DDBJ whole genome shotgun (WGS) entry which is preliminary data.</text>
</comment>
<reference evidence="1 2" key="1">
    <citation type="submission" date="2019-02" db="EMBL/GenBank/DDBJ databases">
        <title>Genome of a new Bacteroidetes strain.</title>
        <authorList>
            <person name="Pitt A."/>
        </authorList>
    </citation>
    <scope>NUCLEOTIDE SEQUENCE [LARGE SCALE GENOMIC DNA]</scope>
    <source>
        <strain evidence="1 2">103A-SOEBACH</strain>
    </source>
</reference>
<evidence type="ECO:0000313" key="1">
    <source>
        <dbReference type="EMBL" id="TBH74263.1"/>
    </source>
</evidence>
<accession>A0A4Q9BFG6</accession>
<dbReference type="AlphaFoldDB" id="A0A4Q9BFG6"/>
<sequence length="84" mass="9801">MKIYALASMFVCVVFIGMAQGKHYKNQINRTLKDNVQMEKKVEVKEQKPRNQTPKYQVNTPNIDWVDTFKTKPSSYKQHGGRPN</sequence>
<evidence type="ECO:0000313" key="2">
    <source>
        <dbReference type="Proteomes" id="UP000293583"/>
    </source>
</evidence>
<name>A0A4Q9BFG6_9BACT</name>
<organism evidence="1 2">
    <name type="scientific">Aquirufa antheringensis</name>
    <dbReference type="NCBI Taxonomy" id="2516559"/>
    <lineage>
        <taxon>Bacteria</taxon>
        <taxon>Pseudomonadati</taxon>
        <taxon>Bacteroidota</taxon>
        <taxon>Cytophagia</taxon>
        <taxon>Cytophagales</taxon>
        <taxon>Flectobacillaceae</taxon>
        <taxon>Aquirufa</taxon>
    </lineage>
</organism>
<dbReference type="RefSeq" id="WP_130894876.1">
    <property type="nucleotide sequence ID" value="NZ_CP049835.1"/>
</dbReference>
<protein>
    <submittedName>
        <fullName evidence="1">Uncharacterized protein</fullName>
    </submittedName>
</protein>
<dbReference type="EMBL" id="SEWY01000002">
    <property type="protein sequence ID" value="TBH74263.1"/>
    <property type="molecule type" value="Genomic_DNA"/>
</dbReference>
<gene>
    <name evidence="1" type="ORF">EWU20_03770</name>
</gene>
<proteinExistence type="predicted"/>
<keyword evidence="2" id="KW-1185">Reference proteome</keyword>